<proteinExistence type="inferred from homology"/>
<gene>
    <name evidence="6" type="ORF">RSO01_73950</name>
</gene>
<keyword evidence="3" id="KW-0815">Transposition</keyword>
<sequence length="52" mass="6109">MKLKVPKLRGQTFETAIIERYRRRESSVGEALIEMYLARVSVRRVEDITEAL</sequence>
<dbReference type="Pfam" id="PF00872">
    <property type="entry name" value="Transposase_mut"/>
    <property type="match status" value="1"/>
</dbReference>
<dbReference type="InterPro" id="IPR001207">
    <property type="entry name" value="Transposase_mutator"/>
</dbReference>
<dbReference type="GO" id="GO:0003677">
    <property type="term" value="F:DNA binding"/>
    <property type="evidence" value="ECO:0007669"/>
    <property type="project" value="UniProtKB-KW"/>
</dbReference>
<accession>A0A512NMT1</accession>
<evidence type="ECO:0000256" key="4">
    <source>
        <dbReference type="ARBA" id="ARBA00023125"/>
    </source>
</evidence>
<comment type="caution">
    <text evidence="6">The sequence shown here is derived from an EMBL/GenBank/DDBJ whole genome shotgun (WGS) entry which is preliminary data.</text>
</comment>
<evidence type="ECO:0008006" key="8">
    <source>
        <dbReference type="Google" id="ProtNLM"/>
    </source>
</evidence>
<dbReference type="EMBL" id="BKAJ01000155">
    <property type="protein sequence ID" value="GEP60229.1"/>
    <property type="molecule type" value="Genomic_DNA"/>
</dbReference>
<evidence type="ECO:0000256" key="2">
    <source>
        <dbReference type="ARBA" id="ARBA00010961"/>
    </source>
</evidence>
<dbReference type="Proteomes" id="UP000321058">
    <property type="component" value="Unassembled WGS sequence"/>
</dbReference>
<dbReference type="GO" id="GO:0004803">
    <property type="term" value="F:transposase activity"/>
    <property type="evidence" value="ECO:0007669"/>
    <property type="project" value="InterPro"/>
</dbReference>
<comment type="function">
    <text evidence="1">Required for the transposition of the insertion element.</text>
</comment>
<comment type="similarity">
    <text evidence="2">Belongs to the transposase mutator family.</text>
</comment>
<dbReference type="GO" id="GO:0006313">
    <property type="term" value="P:DNA transposition"/>
    <property type="evidence" value="ECO:0007669"/>
    <property type="project" value="InterPro"/>
</dbReference>
<name>A0A512NMT1_9HYPH</name>
<reference evidence="6 7" key="1">
    <citation type="submission" date="2019-07" db="EMBL/GenBank/DDBJ databases">
        <title>Whole genome shotgun sequence of Reyranella soli NBRC 108950.</title>
        <authorList>
            <person name="Hosoyama A."/>
            <person name="Uohara A."/>
            <person name="Ohji S."/>
            <person name="Ichikawa N."/>
        </authorList>
    </citation>
    <scope>NUCLEOTIDE SEQUENCE [LARGE SCALE GENOMIC DNA]</scope>
    <source>
        <strain evidence="6 7">NBRC 108950</strain>
    </source>
</reference>
<keyword evidence="7" id="KW-1185">Reference proteome</keyword>
<protein>
    <recommendedName>
        <fullName evidence="8">Mutator family transposase</fullName>
    </recommendedName>
</protein>
<evidence type="ECO:0000256" key="1">
    <source>
        <dbReference type="ARBA" id="ARBA00002190"/>
    </source>
</evidence>
<evidence type="ECO:0000256" key="5">
    <source>
        <dbReference type="ARBA" id="ARBA00023172"/>
    </source>
</evidence>
<evidence type="ECO:0000256" key="3">
    <source>
        <dbReference type="ARBA" id="ARBA00022578"/>
    </source>
</evidence>
<organism evidence="6 7">
    <name type="scientific">Reyranella soli</name>
    <dbReference type="NCBI Taxonomy" id="1230389"/>
    <lineage>
        <taxon>Bacteria</taxon>
        <taxon>Pseudomonadati</taxon>
        <taxon>Pseudomonadota</taxon>
        <taxon>Alphaproteobacteria</taxon>
        <taxon>Hyphomicrobiales</taxon>
        <taxon>Reyranellaceae</taxon>
        <taxon>Reyranella</taxon>
    </lineage>
</organism>
<evidence type="ECO:0000313" key="7">
    <source>
        <dbReference type="Proteomes" id="UP000321058"/>
    </source>
</evidence>
<keyword evidence="5" id="KW-0233">DNA recombination</keyword>
<keyword evidence="4" id="KW-0238">DNA-binding</keyword>
<evidence type="ECO:0000313" key="6">
    <source>
        <dbReference type="EMBL" id="GEP60229.1"/>
    </source>
</evidence>
<dbReference type="AlphaFoldDB" id="A0A512NMT1"/>